<evidence type="ECO:0000256" key="2">
    <source>
        <dbReference type="ARBA" id="ARBA00007482"/>
    </source>
</evidence>
<keyword evidence="6" id="KW-0378">Hydrolase</keyword>
<name>A0ABY9Z2D7_9GAMM</name>
<evidence type="ECO:0000256" key="9">
    <source>
        <dbReference type="ARBA" id="ARBA00030162"/>
    </source>
</evidence>
<keyword evidence="5" id="KW-0479">Metal-binding</keyword>
<evidence type="ECO:0000256" key="5">
    <source>
        <dbReference type="ARBA" id="ARBA00022723"/>
    </source>
</evidence>
<evidence type="ECO:0000256" key="6">
    <source>
        <dbReference type="ARBA" id="ARBA00022801"/>
    </source>
</evidence>
<dbReference type="InterPro" id="IPR000086">
    <property type="entry name" value="NUDIX_hydrolase_dom"/>
</dbReference>
<dbReference type="PROSITE" id="PS51462">
    <property type="entry name" value="NUDIX"/>
    <property type="match status" value="1"/>
</dbReference>
<comment type="cofactor">
    <cofactor evidence="1">
        <name>Mg(2+)</name>
        <dbReference type="ChEBI" id="CHEBI:18420"/>
    </cofactor>
</comment>
<dbReference type="CDD" id="cd24155">
    <property type="entry name" value="NUDIX_ADPRase"/>
    <property type="match status" value="1"/>
</dbReference>
<evidence type="ECO:0000256" key="10">
    <source>
        <dbReference type="ARBA" id="ARBA00030308"/>
    </source>
</evidence>
<dbReference type="Proteomes" id="UP001301869">
    <property type="component" value="Chromosome"/>
</dbReference>
<sequence length="229" mass="25414">MTSISDESPLSASALSKPSFTGEDVDIASREVIQQGFFHVEALTLRHRLFEGGWSDTVRRELHCRHGAVGVLLYDVALDSLVFVEQFRVGAVDDPASPWKLELVAGLKDRDESEEDVVRREAMEEAGCEVQELTRLHRYYPSPGACNERVTLYAALVDAAHLGGVHGAEDEHEDIRVHVVPFADAWELMEAGRLDNAMTLIGMHWLAGRRASLRALPEHARRFGATTAQ</sequence>
<dbReference type="SUPFAM" id="SSF55811">
    <property type="entry name" value="Nudix"/>
    <property type="match status" value="1"/>
</dbReference>
<dbReference type="PANTHER" id="PTHR11839">
    <property type="entry name" value="UDP/ADP-SUGAR PYROPHOSPHATASE"/>
    <property type="match status" value="1"/>
</dbReference>
<evidence type="ECO:0000313" key="14">
    <source>
        <dbReference type="EMBL" id="WNK21309.1"/>
    </source>
</evidence>
<dbReference type="InterPro" id="IPR015797">
    <property type="entry name" value="NUDIX_hydrolase-like_dom_sf"/>
</dbReference>
<evidence type="ECO:0000256" key="8">
    <source>
        <dbReference type="ARBA" id="ARBA00025164"/>
    </source>
</evidence>
<keyword evidence="7" id="KW-0460">Magnesium</keyword>
<dbReference type="EC" id="3.6.1.13" evidence="3"/>
<comment type="function">
    <text evidence="8">Acts on ADP-mannose and ADP-glucose as well as ADP-ribose. Prevents glycogen biosynthesis. The reaction catalyzed by this enzyme is a limiting step of the gluconeogenic process.</text>
</comment>
<dbReference type="NCBIfam" id="TIGR00052">
    <property type="entry name" value="nudix-type nucleoside diphosphatase, YffH/AdpP family"/>
    <property type="match status" value="1"/>
</dbReference>
<protein>
    <recommendedName>
        <fullName evidence="4">ADP-ribose pyrophosphatase</fullName>
        <ecNumber evidence="3">3.6.1.13</ecNumber>
    </recommendedName>
    <alternativeName>
        <fullName evidence="9">ADP-ribose diphosphatase</fullName>
    </alternativeName>
    <alternativeName>
        <fullName evidence="11">ADP-ribose phosphohydrolase</fullName>
    </alternativeName>
    <alternativeName>
        <fullName evidence="10">Adenosine diphosphoribose pyrophosphatase</fullName>
    </alternativeName>
</protein>
<comment type="catalytic activity">
    <reaction evidence="12">
        <text>ADP-D-ribose + H2O = D-ribose 5-phosphate + AMP + 2 H(+)</text>
        <dbReference type="Rhea" id="RHEA:10412"/>
        <dbReference type="ChEBI" id="CHEBI:15377"/>
        <dbReference type="ChEBI" id="CHEBI:15378"/>
        <dbReference type="ChEBI" id="CHEBI:57967"/>
        <dbReference type="ChEBI" id="CHEBI:78346"/>
        <dbReference type="ChEBI" id="CHEBI:456215"/>
        <dbReference type="EC" id="3.6.1.13"/>
    </reaction>
</comment>
<accession>A0ABY9Z2D7</accession>
<dbReference type="PROSITE" id="PS00893">
    <property type="entry name" value="NUDIX_BOX"/>
    <property type="match status" value="1"/>
</dbReference>
<dbReference type="PANTHER" id="PTHR11839:SF5">
    <property type="entry name" value="ADP-RIBOSE PYROPHOSPHATASE"/>
    <property type="match status" value="1"/>
</dbReference>
<evidence type="ECO:0000256" key="3">
    <source>
        <dbReference type="ARBA" id="ARBA00012453"/>
    </source>
</evidence>
<dbReference type="Pfam" id="PF00293">
    <property type="entry name" value="NUDIX"/>
    <property type="match status" value="1"/>
</dbReference>
<proteinExistence type="inferred from homology"/>
<evidence type="ECO:0000256" key="1">
    <source>
        <dbReference type="ARBA" id="ARBA00001946"/>
    </source>
</evidence>
<dbReference type="InterPro" id="IPR020084">
    <property type="entry name" value="NUDIX_hydrolase_CS"/>
</dbReference>
<comment type="similarity">
    <text evidence="2">Belongs to the Nudix hydrolase family. NudF subfamily.</text>
</comment>
<gene>
    <name evidence="14" type="ORF">P1P91_06455</name>
</gene>
<dbReference type="RefSeq" id="WP_311885347.1">
    <property type="nucleotide sequence ID" value="NZ_CP119391.1"/>
</dbReference>
<reference evidence="14 15" key="1">
    <citation type="submission" date="2023-03" db="EMBL/GenBank/DDBJ databases">
        <title>Halomonas sp. nov., isolated from Korean tranditional fermented seafood 'Jeotgal'.</title>
        <authorList>
            <person name="Kim B."/>
            <person name="Shin N.-R."/>
        </authorList>
    </citation>
    <scope>NUCLEOTIDE SEQUENCE [LARGE SCALE GENOMIC DNA]</scope>
    <source>
        <strain evidence="14 15">SG2L-4</strain>
    </source>
</reference>
<evidence type="ECO:0000256" key="11">
    <source>
        <dbReference type="ARBA" id="ARBA00033056"/>
    </source>
</evidence>
<evidence type="ECO:0000259" key="13">
    <source>
        <dbReference type="PROSITE" id="PS51462"/>
    </source>
</evidence>
<dbReference type="EMBL" id="CP119391">
    <property type="protein sequence ID" value="WNK21309.1"/>
    <property type="molecule type" value="Genomic_DNA"/>
</dbReference>
<feature type="domain" description="Nudix hydrolase" evidence="13">
    <location>
        <begin position="64"/>
        <end position="202"/>
    </location>
</feature>
<dbReference type="InterPro" id="IPR004385">
    <property type="entry name" value="NDP_pyrophosphatase"/>
</dbReference>
<evidence type="ECO:0000313" key="15">
    <source>
        <dbReference type="Proteomes" id="UP001301869"/>
    </source>
</evidence>
<keyword evidence="15" id="KW-1185">Reference proteome</keyword>
<organism evidence="14 15">
    <name type="scientific">Halomonas piscis</name>
    <dbReference type="NCBI Taxonomy" id="3031727"/>
    <lineage>
        <taxon>Bacteria</taxon>
        <taxon>Pseudomonadati</taxon>
        <taxon>Pseudomonadota</taxon>
        <taxon>Gammaproteobacteria</taxon>
        <taxon>Oceanospirillales</taxon>
        <taxon>Halomonadaceae</taxon>
        <taxon>Halomonas</taxon>
    </lineage>
</organism>
<evidence type="ECO:0000256" key="12">
    <source>
        <dbReference type="ARBA" id="ARBA00049546"/>
    </source>
</evidence>
<evidence type="ECO:0000256" key="7">
    <source>
        <dbReference type="ARBA" id="ARBA00022842"/>
    </source>
</evidence>
<evidence type="ECO:0000256" key="4">
    <source>
        <dbReference type="ARBA" id="ARBA00013297"/>
    </source>
</evidence>
<dbReference type="Gene3D" id="3.90.79.10">
    <property type="entry name" value="Nucleoside Triphosphate Pyrophosphohydrolase"/>
    <property type="match status" value="1"/>
</dbReference>